<gene>
    <name evidence="2" type="ORF">OE88DRAFT_455247</name>
</gene>
<evidence type="ECO:0000313" key="3">
    <source>
        <dbReference type="Proteomes" id="UP000305948"/>
    </source>
</evidence>
<name>A0A5C3MVY3_9AGAM</name>
<accession>A0A5C3MVY3</accession>
<keyword evidence="2" id="KW-0418">Kinase</keyword>
<dbReference type="InterPro" id="IPR000719">
    <property type="entry name" value="Prot_kinase_dom"/>
</dbReference>
<dbReference type="PANTHER" id="PTHR44329">
    <property type="entry name" value="SERINE/THREONINE-PROTEIN KINASE TNNI3K-RELATED"/>
    <property type="match status" value="1"/>
</dbReference>
<evidence type="ECO:0000259" key="1">
    <source>
        <dbReference type="PROSITE" id="PS50011"/>
    </source>
</evidence>
<feature type="domain" description="Protein kinase" evidence="1">
    <location>
        <begin position="27"/>
        <end position="306"/>
    </location>
</feature>
<dbReference type="AlphaFoldDB" id="A0A5C3MVY3"/>
<reference evidence="2 3" key="1">
    <citation type="journal article" date="2019" name="Nat. Ecol. Evol.">
        <title>Megaphylogeny resolves global patterns of mushroom evolution.</title>
        <authorList>
            <person name="Varga T."/>
            <person name="Krizsan K."/>
            <person name="Foldi C."/>
            <person name="Dima B."/>
            <person name="Sanchez-Garcia M."/>
            <person name="Sanchez-Ramirez S."/>
            <person name="Szollosi G.J."/>
            <person name="Szarkandi J.G."/>
            <person name="Papp V."/>
            <person name="Albert L."/>
            <person name="Andreopoulos W."/>
            <person name="Angelini C."/>
            <person name="Antonin V."/>
            <person name="Barry K.W."/>
            <person name="Bougher N.L."/>
            <person name="Buchanan P."/>
            <person name="Buyck B."/>
            <person name="Bense V."/>
            <person name="Catcheside P."/>
            <person name="Chovatia M."/>
            <person name="Cooper J."/>
            <person name="Damon W."/>
            <person name="Desjardin D."/>
            <person name="Finy P."/>
            <person name="Geml J."/>
            <person name="Haridas S."/>
            <person name="Hughes K."/>
            <person name="Justo A."/>
            <person name="Karasinski D."/>
            <person name="Kautmanova I."/>
            <person name="Kiss B."/>
            <person name="Kocsube S."/>
            <person name="Kotiranta H."/>
            <person name="LaButti K.M."/>
            <person name="Lechner B.E."/>
            <person name="Liimatainen K."/>
            <person name="Lipzen A."/>
            <person name="Lukacs Z."/>
            <person name="Mihaltcheva S."/>
            <person name="Morgado L.N."/>
            <person name="Niskanen T."/>
            <person name="Noordeloos M.E."/>
            <person name="Ohm R.A."/>
            <person name="Ortiz-Santana B."/>
            <person name="Ovrebo C."/>
            <person name="Racz N."/>
            <person name="Riley R."/>
            <person name="Savchenko A."/>
            <person name="Shiryaev A."/>
            <person name="Soop K."/>
            <person name="Spirin V."/>
            <person name="Szebenyi C."/>
            <person name="Tomsovsky M."/>
            <person name="Tulloss R.E."/>
            <person name="Uehling J."/>
            <person name="Grigoriev I.V."/>
            <person name="Vagvolgyi C."/>
            <person name="Papp T."/>
            <person name="Martin F.M."/>
            <person name="Miettinen O."/>
            <person name="Hibbett D.S."/>
            <person name="Nagy L.G."/>
        </authorList>
    </citation>
    <scope>NUCLEOTIDE SEQUENCE [LARGE SCALE GENOMIC DNA]</scope>
    <source>
        <strain evidence="2 3">OMC1185</strain>
    </source>
</reference>
<protein>
    <submittedName>
        <fullName evidence="2">Kinase-like protein</fullName>
    </submittedName>
</protein>
<evidence type="ECO:0000313" key="2">
    <source>
        <dbReference type="EMBL" id="TFK49022.1"/>
    </source>
</evidence>
<dbReference type="SUPFAM" id="SSF56112">
    <property type="entry name" value="Protein kinase-like (PK-like)"/>
    <property type="match status" value="1"/>
</dbReference>
<dbReference type="Proteomes" id="UP000305948">
    <property type="component" value="Unassembled WGS sequence"/>
</dbReference>
<keyword evidence="2" id="KW-0808">Transferase</keyword>
<sequence>MYPSPVTSVQHIANTETIVTVVRTVNACFISGLSTSPASCTITALDTTPSADTYIVKELGGDKSVCEQVVKHVRCFKPDLGDFSKAVAERAAIWASIQHPNIVPLTCRIRNDLPAHYAPLDLVTLYCPRRNIITYIKEHSDVELLPLVAGIADGLGFLHSHDIVHGSVHKSNVLIHEYGKEDSPVPLLTDVGLAIATGKPGLQCPSPEACEGKDPMSLFTKEADVYAFGMLLYEMITGKPPFLSRYPAPKVCLLVGQGRRPSRPERLSAVGEQLWPLVEECWTPDPAQRPTMVAIRQRLAELMNAH</sequence>
<dbReference type="PANTHER" id="PTHR44329:SF289">
    <property type="entry name" value="SERINE_THREONINE-PROTEIN KINASE VIK"/>
    <property type="match status" value="1"/>
</dbReference>
<proteinExistence type="predicted"/>
<dbReference type="InterPro" id="IPR001245">
    <property type="entry name" value="Ser-Thr/Tyr_kinase_cat_dom"/>
</dbReference>
<dbReference type="InterPro" id="IPR011009">
    <property type="entry name" value="Kinase-like_dom_sf"/>
</dbReference>
<dbReference type="Gene3D" id="1.10.510.10">
    <property type="entry name" value="Transferase(Phosphotransferase) domain 1"/>
    <property type="match status" value="1"/>
</dbReference>
<dbReference type="GO" id="GO:0004674">
    <property type="term" value="F:protein serine/threonine kinase activity"/>
    <property type="evidence" value="ECO:0007669"/>
    <property type="project" value="TreeGrafter"/>
</dbReference>
<dbReference type="PROSITE" id="PS50011">
    <property type="entry name" value="PROTEIN_KINASE_DOM"/>
    <property type="match status" value="1"/>
</dbReference>
<dbReference type="OrthoDB" id="538607at2759"/>
<keyword evidence="3" id="KW-1185">Reference proteome</keyword>
<dbReference type="InterPro" id="IPR051681">
    <property type="entry name" value="Ser/Thr_Kinases-Pseudokinases"/>
</dbReference>
<dbReference type="Pfam" id="PF07714">
    <property type="entry name" value="PK_Tyr_Ser-Thr"/>
    <property type="match status" value="1"/>
</dbReference>
<dbReference type="GO" id="GO:0005524">
    <property type="term" value="F:ATP binding"/>
    <property type="evidence" value="ECO:0007669"/>
    <property type="project" value="InterPro"/>
</dbReference>
<dbReference type="EMBL" id="ML213517">
    <property type="protein sequence ID" value="TFK49022.1"/>
    <property type="molecule type" value="Genomic_DNA"/>
</dbReference>
<dbReference type="STRING" id="5364.A0A5C3MVY3"/>
<organism evidence="2 3">
    <name type="scientific">Heliocybe sulcata</name>
    <dbReference type="NCBI Taxonomy" id="5364"/>
    <lineage>
        <taxon>Eukaryota</taxon>
        <taxon>Fungi</taxon>
        <taxon>Dikarya</taxon>
        <taxon>Basidiomycota</taxon>
        <taxon>Agaricomycotina</taxon>
        <taxon>Agaricomycetes</taxon>
        <taxon>Gloeophyllales</taxon>
        <taxon>Gloeophyllaceae</taxon>
        <taxon>Heliocybe</taxon>
    </lineage>
</organism>